<dbReference type="RefSeq" id="WP_342020453.1">
    <property type="nucleotide sequence ID" value="NZ_CP163264.1"/>
</dbReference>
<dbReference type="SUPFAM" id="SSF55874">
    <property type="entry name" value="ATPase domain of HSP90 chaperone/DNA topoisomerase II/histidine kinase"/>
    <property type="match status" value="1"/>
</dbReference>
<dbReference type="Pfam" id="PF14689">
    <property type="entry name" value="SPOB_a"/>
    <property type="match status" value="1"/>
</dbReference>
<dbReference type="PANTHER" id="PTHR40448">
    <property type="entry name" value="TWO-COMPONENT SENSOR HISTIDINE KINASE"/>
    <property type="match status" value="1"/>
</dbReference>
<comment type="caution">
    <text evidence="4">The sequence shown here is derived from an EMBL/GenBank/DDBJ whole genome shotgun (WGS) entry which is preliminary data.</text>
</comment>
<dbReference type="InterPro" id="IPR036890">
    <property type="entry name" value="HATPase_C_sf"/>
</dbReference>
<dbReference type="Pfam" id="PF14501">
    <property type="entry name" value="HATPase_c_5"/>
    <property type="match status" value="1"/>
</dbReference>
<feature type="transmembrane region" description="Helical" evidence="1">
    <location>
        <begin position="191"/>
        <end position="209"/>
    </location>
</feature>
<evidence type="ECO:0000313" key="4">
    <source>
        <dbReference type="EMBL" id="MEL3958248.1"/>
    </source>
</evidence>
<name>A0ABU9K0B7_9BACI</name>
<proteinExistence type="predicted"/>
<evidence type="ECO:0000259" key="2">
    <source>
        <dbReference type="Pfam" id="PF14501"/>
    </source>
</evidence>
<feature type="domain" description="Sensor histidine kinase NatK-like C-terminal" evidence="2">
    <location>
        <begin position="324"/>
        <end position="424"/>
    </location>
</feature>
<feature type="transmembrane region" description="Helical" evidence="1">
    <location>
        <begin position="55"/>
        <end position="83"/>
    </location>
</feature>
<feature type="transmembrane region" description="Helical" evidence="1">
    <location>
        <begin position="161"/>
        <end position="179"/>
    </location>
</feature>
<sequence length="429" mass="49820">MFINILGGFIETIAITLIGIQLNNIKYSQIGIKVLTLISLLTSLFIVIIKEEVNAFIYLIGVICFTASVLSLLTSIPLLFSVLSVTYGSLLLIIFEAIVILLLNNFIPVMELWNPYLRLIIAVMDSSMLFVLYLILKKYRFYITYMDKFHNKGRKNKSENFYVILLISFSSLFFLFSLFKKFDIIKLNNYIFIIATIVITVMYIFRLISKYEEKKTEEKFAVLLQNDAERFFNMIRSQRHDFIHHLNAINLMIRQEKFMDVKKYIEDITEEVNIINELLPLHSPAISGLLLHYIQLSRKKHIDFSYDIQDSLKTLPIKDYEANQILGNLLQNALECAENMPISKRTVHLQISSNQTNYVFSVKNQVEDFVADINQWFVDGYSTKNKENHSGNGLATIKRIVNHYGGEIFPEMRDGEITFIVYIPRSLES</sequence>
<keyword evidence="5" id="KW-1185">Reference proteome</keyword>
<protein>
    <submittedName>
        <fullName evidence="4">GHKL domain-containing protein</fullName>
    </submittedName>
</protein>
<feature type="transmembrane region" description="Helical" evidence="1">
    <location>
        <begin position="116"/>
        <end position="136"/>
    </location>
</feature>
<gene>
    <name evidence="4" type="ORF">NST17_13735</name>
</gene>
<dbReference type="Proteomes" id="UP001459714">
    <property type="component" value="Unassembled WGS sequence"/>
</dbReference>
<dbReference type="PANTHER" id="PTHR40448:SF1">
    <property type="entry name" value="TWO-COMPONENT SENSOR HISTIDINE KINASE"/>
    <property type="match status" value="1"/>
</dbReference>
<keyword evidence="1" id="KW-0472">Membrane</keyword>
<evidence type="ECO:0000259" key="3">
    <source>
        <dbReference type="Pfam" id="PF14689"/>
    </source>
</evidence>
<dbReference type="InterPro" id="IPR039506">
    <property type="entry name" value="SPOB_a"/>
</dbReference>
<dbReference type="InterPro" id="IPR032834">
    <property type="entry name" value="NatK-like_C"/>
</dbReference>
<reference evidence="4 5" key="1">
    <citation type="submission" date="2024-03" db="EMBL/GenBank/DDBJ databases">
        <title>Bacilli Hybrid Assemblies.</title>
        <authorList>
            <person name="Kovac J."/>
        </authorList>
    </citation>
    <scope>NUCLEOTIDE SEQUENCE [LARGE SCALE GENOMIC DNA]</scope>
    <source>
        <strain evidence="4 5">FSL M8-0022</strain>
    </source>
</reference>
<feature type="domain" description="SpoOB alpha-helical" evidence="3">
    <location>
        <begin position="226"/>
        <end position="278"/>
    </location>
</feature>
<dbReference type="EMBL" id="JBBYAK010000001">
    <property type="protein sequence ID" value="MEL3958248.1"/>
    <property type="molecule type" value="Genomic_DNA"/>
</dbReference>
<evidence type="ECO:0000256" key="1">
    <source>
        <dbReference type="SAM" id="Phobius"/>
    </source>
</evidence>
<evidence type="ECO:0000313" key="5">
    <source>
        <dbReference type="Proteomes" id="UP001459714"/>
    </source>
</evidence>
<keyword evidence="1" id="KW-0812">Transmembrane</keyword>
<organism evidence="4 5">
    <name type="scientific">Caldifermentibacillus hisashii</name>
    <dbReference type="NCBI Taxonomy" id="996558"/>
    <lineage>
        <taxon>Bacteria</taxon>
        <taxon>Bacillati</taxon>
        <taxon>Bacillota</taxon>
        <taxon>Bacilli</taxon>
        <taxon>Bacillales</taxon>
        <taxon>Bacillaceae</taxon>
        <taxon>Caldifermentibacillus</taxon>
    </lineage>
</organism>
<accession>A0ABU9K0B7</accession>
<dbReference type="Gene3D" id="1.10.287.130">
    <property type="match status" value="1"/>
</dbReference>
<dbReference type="Gene3D" id="3.30.565.10">
    <property type="entry name" value="Histidine kinase-like ATPase, C-terminal domain"/>
    <property type="match status" value="1"/>
</dbReference>
<feature type="transmembrane region" description="Helical" evidence="1">
    <location>
        <begin position="6"/>
        <end position="23"/>
    </location>
</feature>
<keyword evidence="1" id="KW-1133">Transmembrane helix</keyword>
<feature type="transmembrane region" description="Helical" evidence="1">
    <location>
        <begin position="30"/>
        <end position="49"/>
    </location>
</feature>